<dbReference type="EC" id="1.17.4.1" evidence="2"/>
<dbReference type="GO" id="GO:0004748">
    <property type="term" value="F:ribonucleoside-diphosphate reductase activity, thioredoxin disulfide as acceptor"/>
    <property type="evidence" value="ECO:0007669"/>
    <property type="project" value="UniProtKB-EC"/>
</dbReference>
<proteinExistence type="inferred from homology"/>
<dbReference type="EMBL" id="FTNE01000004">
    <property type="protein sequence ID" value="SIQ41431.1"/>
    <property type="molecule type" value="Genomic_DNA"/>
</dbReference>
<dbReference type="AlphaFoldDB" id="A0A8G2CJ34"/>
<protein>
    <recommendedName>
        <fullName evidence="2">ribonucleoside-diphosphate reductase</fullName>
        <ecNumber evidence="2">1.17.4.1</ecNumber>
    </recommendedName>
</protein>
<dbReference type="Pfam" id="PF12637">
    <property type="entry name" value="TSCPD"/>
    <property type="match status" value="1"/>
</dbReference>
<evidence type="ECO:0000256" key="4">
    <source>
        <dbReference type="ARBA" id="ARBA00022741"/>
    </source>
</evidence>
<evidence type="ECO:0000313" key="9">
    <source>
        <dbReference type="Proteomes" id="UP000186308"/>
    </source>
</evidence>
<evidence type="ECO:0000313" key="8">
    <source>
        <dbReference type="EMBL" id="SIQ41431.1"/>
    </source>
</evidence>
<dbReference type="Gene3D" id="3.20.70.20">
    <property type="match status" value="1"/>
</dbReference>
<comment type="similarity">
    <text evidence="1">Belongs to the ribonucleoside diphosphate reductase class-2 family.</text>
</comment>
<evidence type="ECO:0000256" key="5">
    <source>
        <dbReference type="ARBA" id="ARBA00047754"/>
    </source>
</evidence>
<organism evidence="8 9">
    <name type="scientific">Acidiphilium rubrum</name>
    <dbReference type="NCBI Taxonomy" id="526"/>
    <lineage>
        <taxon>Bacteria</taxon>
        <taxon>Pseudomonadati</taxon>
        <taxon>Pseudomonadota</taxon>
        <taxon>Alphaproteobacteria</taxon>
        <taxon>Acetobacterales</taxon>
        <taxon>Acidocellaceae</taxon>
        <taxon>Acidiphilium</taxon>
    </lineage>
</organism>
<feature type="compositionally biased region" description="Low complexity" evidence="6">
    <location>
        <begin position="475"/>
        <end position="496"/>
    </location>
</feature>
<accession>A0A8G2CJ34</accession>
<reference evidence="8 9" key="1">
    <citation type="submission" date="2017-01" db="EMBL/GenBank/DDBJ databases">
        <authorList>
            <person name="Varghese N."/>
            <person name="Submissions S."/>
        </authorList>
    </citation>
    <scope>NUCLEOTIDE SEQUENCE [LARGE SCALE GENOMIC DNA]</scope>
    <source>
        <strain evidence="8 9">ATCC 35905</strain>
    </source>
</reference>
<evidence type="ECO:0000256" key="3">
    <source>
        <dbReference type="ARBA" id="ARBA00022634"/>
    </source>
</evidence>
<evidence type="ECO:0000259" key="7">
    <source>
        <dbReference type="Pfam" id="PF12637"/>
    </source>
</evidence>
<dbReference type="GO" id="GO:0000166">
    <property type="term" value="F:nucleotide binding"/>
    <property type="evidence" value="ECO:0007669"/>
    <property type="project" value="UniProtKB-KW"/>
</dbReference>
<keyword evidence="9" id="KW-1185">Reference proteome</keyword>
<keyword evidence="3" id="KW-0237">DNA synthesis</keyword>
<evidence type="ECO:0000256" key="6">
    <source>
        <dbReference type="SAM" id="MobiDB-lite"/>
    </source>
</evidence>
<evidence type="ECO:0000256" key="2">
    <source>
        <dbReference type="ARBA" id="ARBA00012274"/>
    </source>
</evidence>
<dbReference type="GO" id="GO:0071897">
    <property type="term" value="P:DNA biosynthetic process"/>
    <property type="evidence" value="ECO:0007669"/>
    <property type="project" value="UniProtKB-KW"/>
</dbReference>
<dbReference type="InterPro" id="IPR024434">
    <property type="entry name" value="TSCPD_dom"/>
</dbReference>
<dbReference type="OrthoDB" id="9762933at2"/>
<sequence>MIKDHAGSYRSHPPLPWRGIRMRRLEIGSDPDATPEPAVIPVAWPEQAAAGLVALRASPRLVEAPAAASAWIEPIAARAAAAGIEDDLANVLHHLLIGRRGAPSPGIWRGVPEAIPGFVLNVSQFLDDAQQFDTEGFGEAVRTAVIALSLSNPSAQRLALGMADLAMLLARLDLDYASDAARSLAASLAALLAAQADIASAGLLARGMAPGCAITTAPLPRTCPIEAVRAAALRAQGQAQALGLRQHLSLTGLLPPGPVEALLGVETIGIAAPLSALNGEGKLATWSRARLAASGRTAEDALAATIAGADPFGIADRAGLQAMHDAIAPFCTILPPLQTSLPVRTPARGTARDKLPARRGGYTQKVTIAGHKVFLRTGEYPDGRLGEIFLTLPRESAAFRGLAEAFAIAVSLGLQHGVPLDDFVDEFAFTRFGSAGAVEGDAEITQASSLIDYVFRHLAANYLDRHDLATATNDDATAASSEAPATPLLPLDLPAAEGSRPRRQRPTLKLVS</sequence>
<comment type="caution">
    <text evidence="8">The sequence shown here is derived from an EMBL/GenBank/DDBJ whole genome shotgun (WGS) entry which is preliminary data.</text>
</comment>
<dbReference type="SUPFAM" id="SSF51998">
    <property type="entry name" value="PFL-like glycyl radical enzymes"/>
    <property type="match status" value="1"/>
</dbReference>
<name>A0A8G2CJ34_ACIRU</name>
<evidence type="ECO:0000256" key="1">
    <source>
        <dbReference type="ARBA" id="ARBA00007405"/>
    </source>
</evidence>
<feature type="domain" description="TSCPD" evidence="7">
    <location>
        <begin position="356"/>
        <end position="460"/>
    </location>
</feature>
<keyword evidence="4" id="KW-0547">Nucleotide-binding</keyword>
<feature type="region of interest" description="Disordered" evidence="6">
    <location>
        <begin position="475"/>
        <end position="512"/>
    </location>
</feature>
<comment type="catalytic activity">
    <reaction evidence="5">
        <text>a 2'-deoxyribonucleoside 5'-diphosphate + [thioredoxin]-disulfide + H2O = a ribonucleoside 5'-diphosphate + [thioredoxin]-dithiol</text>
        <dbReference type="Rhea" id="RHEA:23252"/>
        <dbReference type="Rhea" id="RHEA-COMP:10698"/>
        <dbReference type="Rhea" id="RHEA-COMP:10700"/>
        <dbReference type="ChEBI" id="CHEBI:15377"/>
        <dbReference type="ChEBI" id="CHEBI:29950"/>
        <dbReference type="ChEBI" id="CHEBI:50058"/>
        <dbReference type="ChEBI" id="CHEBI:57930"/>
        <dbReference type="ChEBI" id="CHEBI:73316"/>
        <dbReference type="EC" id="1.17.4.1"/>
    </reaction>
</comment>
<gene>
    <name evidence="8" type="ORF">SAMN05421828_104160</name>
</gene>
<dbReference type="Proteomes" id="UP000186308">
    <property type="component" value="Unassembled WGS sequence"/>
</dbReference>
<dbReference type="RefSeq" id="WP_029310553.1">
    <property type="nucleotide sequence ID" value="NZ_FTNE01000004.1"/>
</dbReference>